<dbReference type="SUPFAM" id="SSF82771">
    <property type="entry name" value="GIY-YIG endonuclease"/>
    <property type="match status" value="1"/>
</dbReference>
<accession>B1ZLM3</accession>
<dbReference type="PROSITE" id="PS50164">
    <property type="entry name" value="GIY_YIG"/>
    <property type="match status" value="1"/>
</dbReference>
<gene>
    <name evidence="3" type="ordered locus">Mpop_3525</name>
</gene>
<evidence type="ECO:0000313" key="4">
    <source>
        <dbReference type="Proteomes" id="UP000007136"/>
    </source>
</evidence>
<dbReference type="Proteomes" id="UP000007136">
    <property type="component" value="Chromosome"/>
</dbReference>
<dbReference type="HOGENOM" id="CLU_135650_4_3_5"/>
<dbReference type="CDD" id="cd10456">
    <property type="entry name" value="GIY-YIG_UPF0213"/>
    <property type="match status" value="1"/>
</dbReference>
<dbReference type="eggNOG" id="COG2827">
    <property type="taxonomic scope" value="Bacteria"/>
</dbReference>
<proteinExistence type="inferred from homology"/>
<feature type="domain" description="GIY-YIG" evidence="2">
    <location>
        <begin position="37"/>
        <end position="114"/>
    </location>
</feature>
<evidence type="ECO:0000313" key="3">
    <source>
        <dbReference type="EMBL" id="ACB81675.1"/>
    </source>
</evidence>
<organism evidence="3 4">
    <name type="scientific">Methylorubrum populi (strain ATCC BAA-705 / NCIMB 13946 / BJ001)</name>
    <name type="common">Methylobacterium populi</name>
    <dbReference type="NCBI Taxonomy" id="441620"/>
    <lineage>
        <taxon>Bacteria</taxon>
        <taxon>Pseudomonadati</taxon>
        <taxon>Pseudomonadota</taxon>
        <taxon>Alphaproteobacteria</taxon>
        <taxon>Hyphomicrobiales</taxon>
        <taxon>Methylobacteriaceae</taxon>
        <taxon>Methylorubrum</taxon>
    </lineage>
</organism>
<name>B1ZLM3_METPB</name>
<dbReference type="PANTHER" id="PTHR34477:SF1">
    <property type="entry name" value="UPF0213 PROTEIN YHBQ"/>
    <property type="match status" value="1"/>
</dbReference>
<protein>
    <submittedName>
        <fullName evidence="3">Excinuclease ABC C subunit domain protein</fullName>
    </submittedName>
</protein>
<comment type="similarity">
    <text evidence="1">Belongs to the UPF0213 family.</text>
</comment>
<dbReference type="STRING" id="441620.Mpop_3525"/>
<dbReference type="Gene3D" id="3.40.1440.10">
    <property type="entry name" value="GIY-YIG endonuclease"/>
    <property type="match status" value="1"/>
</dbReference>
<evidence type="ECO:0000259" key="2">
    <source>
        <dbReference type="PROSITE" id="PS50164"/>
    </source>
</evidence>
<dbReference type="KEGG" id="mpo:Mpop_3525"/>
<dbReference type="AlphaFoldDB" id="B1ZLM3"/>
<dbReference type="Pfam" id="PF01541">
    <property type="entry name" value="GIY-YIG"/>
    <property type="match status" value="1"/>
</dbReference>
<dbReference type="PANTHER" id="PTHR34477">
    <property type="entry name" value="UPF0213 PROTEIN YHBQ"/>
    <property type="match status" value="1"/>
</dbReference>
<evidence type="ECO:0000256" key="1">
    <source>
        <dbReference type="ARBA" id="ARBA00007435"/>
    </source>
</evidence>
<sequence>MPRAPQHEERGWFPSALSWKGESDKLACSFSAAEAALTAFVYILRCADGSDYVGSARGESLDRRLGEHQAGTRIGYTSHRRPVTLVYAEWFDRITDAVAAERRIKGWSRAKKEALIAEDWDRVQFLAKRPSGRVGLSNSIPSS</sequence>
<reference evidence="3 4" key="1">
    <citation type="submission" date="2008-04" db="EMBL/GenBank/DDBJ databases">
        <title>Complete sequence of chromosome of Methylobacterium populi BJ001.</title>
        <authorList>
            <consortium name="US DOE Joint Genome Institute"/>
            <person name="Copeland A."/>
            <person name="Lucas S."/>
            <person name="Lapidus A."/>
            <person name="Glavina del Rio T."/>
            <person name="Dalin E."/>
            <person name="Tice H."/>
            <person name="Bruce D."/>
            <person name="Goodwin L."/>
            <person name="Pitluck S."/>
            <person name="Chertkov O."/>
            <person name="Brettin T."/>
            <person name="Detter J.C."/>
            <person name="Han C."/>
            <person name="Kuske C.R."/>
            <person name="Schmutz J."/>
            <person name="Larimer F."/>
            <person name="Land M."/>
            <person name="Hauser L."/>
            <person name="Kyrpides N."/>
            <person name="Mikhailova N."/>
            <person name="Marx C."/>
            <person name="Richardson P."/>
        </authorList>
    </citation>
    <scope>NUCLEOTIDE SEQUENCE [LARGE SCALE GENOMIC DNA]</scope>
    <source>
        <strain evidence="4">ATCC BAA-705 / NCIMB 13946 / BJ001</strain>
    </source>
</reference>
<dbReference type="InterPro" id="IPR050190">
    <property type="entry name" value="UPF0213_domain"/>
</dbReference>
<dbReference type="InterPro" id="IPR000305">
    <property type="entry name" value="GIY-YIG_endonuc"/>
</dbReference>
<dbReference type="EMBL" id="CP001029">
    <property type="protein sequence ID" value="ACB81675.1"/>
    <property type="molecule type" value="Genomic_DNA"/>
</dbReference>
<dbReference type="InterPro" id="IPR035901">
    <property type="entry name" value="GIY-YIG_endonuc_sf"/>
</dbReference>